<keyword evidence="5 6" id="KW-0472">Membrane</keyword>
<protein>
    <submittedName>
        <fullName evidence="9">V-type proton ATPase subunit S1/VOA1 transmembrane domain-containing protein</fullName>
    </submittedName>
</protein>
<reference evidence="9" key="1">
    <citation type="submission" date="2022-11" db="UniProtKB">
        <authorList>
            <consortium name="WormBaseParasite"/>
        </authorList>
    </citation>
    <scope>IDENTIFICATION</scope>
</reference>
<organism evidence="8 9">
    <name type="scientific">Acrobeloides nanus</name>
    <dbReference type="NCBI Taxonomy" id="290746"/>
    <lineage>
        <taxon>Eukaryota</taxon>
        <taxon>Metazoa</taxon>
        <taxon>Ecdysozoa</taxon>
        <taxon>Nematoda</taxon>
        <taxon>Chromadorea</taxon>
        <taxon>Rhabditida</taxon>
        <taxon>Tylenchina</taxon>
        <taxon>Cephalobomorpha</taxon>
        <taxon>Cephaloboidea</taxon>
        <taxon>Cephalobidae</taxon>
        <taxon>Acrobeloides</taxon>
    </lineage>
</organism>
<evidence type="ECO:0000256" key="2">
    <source>
        <dbReference type="ARBA" id="ARBA00009037"/>
    </source>
</evidence>
<evidence type="ECO:0000313" key="8">
    <source>
        <dbReference type="Proteomes" id="UP000887540"/>
    </source>
</evidence>
<dbReference type="Pfam" id="PF20520">
    <property type="entry name" value="Ac45-VOA1_TM"/>
    <property type="match status" value="1"/>
</dbReference>
<comment type="subcellular location">
    <subcellularLocation>
        <location evidence="1">Membrane</location>
        <topology evidence="1">Single-pass membrane protein</topology>
    </subcellularLocation>
</comment>
<feature type="transmembrane region" description="Helical" evidence="6">
    <location>
        <begin position="209"/>
        <end position="234"/>
    </location>
</feature>
<evidence type="ECO:0000313" key="9">
    <source>
        <dbReference type="WBParaSite" id="ACRNAN_Path_2.g2.t1"/>
    </source>
</evidence>
<dbReference type="GO" id="GO:0030641">
    <property type="term" value="P:regulation of cellular pH"/>
    <property type="evidence" value="ECO:0007669"/>
    <property type="project" value="TreeGrafter"/>
</dbReference>
<evidence type="ECO:0000256" key="6">
    <source>
        <dbReference type="SAM" id="Phobius"/>
    </source>
</evidence>
<evidence type="ECO:0000256" key="3">
    <source>
        <dbReference type="ARBA" id="ARBA00022692"/>
    </source>
</evidence>
<name>A0A914C3K5_9BILA</name>
<dbReference type="InterPro" id="IPR046756">
    <property type="entry name" value="VAS1/VOA1_TM"/>
</dbReference>
<evidence type="ECO:0000256" key="1">
    <source>
        <dbReference type="ARBA" id="ARBA00004167"/>
    </source>
</evidence>
<keyword evidence="3 6" id="KW-0812">Transmembrane</keyword>
<feature type="domain" description="V-type proton ATPase subunit S1/VOA1 transmembrane" evidence="7">
    <location>
        <begin position="208"/>
        <end position="245"/>
    </location>
</feature>
<keyword evidence="4 6" id="KW-1133">Transmembrane helix</keyword>
<dbReference type="PANTHER" id="PTHR12471">
    <property type="entry name" value="VACUOLAR ATP SYNTHASE SUBUNIT S1"/>
    <property type="match status" value="1"/>
</dbReference>
<dbReference type="Proteomes" id="UP000887540">
    <property type="component" value="Unplaced"/>
</dbReference>
<evidence type="ECO:0000256" key="5">
    <source>
        <dbReference type="ARBA" id="ARBA00023136"/>
    </source>
</evidence>
<dbReference type="PANTHER" id="PTHR12471:SF7">
    <property type="entry name" value="V-TYPE PROTON ATPASE SUBUNIT S1"/>
    <property type="match status" value="1"/>
</dbReference>
<dbReference type="AlphaFoldDB" id="A0A914C3K5"/>
<dbReference type="GO" id="GO:0033176">
    <property type="term" value="C:proton-transporting V-type ATPase complex"/>
    <property type="evidence" value="ECO:0007669"/>
    <property type="project" value="TreeGrafter"/>
</dbReference>
<dbReference type="WBParaSite" id="ACRNAN_Path_2.g2.t1">
    <property type="protein sequence ID" value="ACRNAN_Path_2.g2.t1"/>
    <property type="gene ID" value="ACRNAN_Path_2.g2"/>
</dbReference>
<sequence length="257" mass="28436">MEGITIVAINHATSKSGGQKAVFAHITGTQDANKWIFSNESLNCNVKSGKEKDTILNGSFVEFRVALILSGVGAKDGKNPNFAYNVSVLDFTLHFDVPSLDNWYLQYATLHNITIVKGEYLDDLSISDFDKNATTVDAKPANIRGFYGYSYGCSATPAIFFESDKHVSIGLQFNNFQIEPYNIYINNDTTKGKAGVQFRSNVNDCVPTFTVGSLMSIISVLVLFVVFIFGFLMLNSVQTMDRFDDPKGKQIIINTKE</sequence>
<dbReference type="InterPro" id="IPR008388">
    <property type="entry name" value="Ac45_acc_su"/>
</dbReference>
<accession>A0A914C3K5</accession>
<dbReference type="GO" id="GO:0001671">
    <property type="term" value="F:ATPase activator activity"/>
    <property type="evidence" value="ECO:0007669"/>
    <property type="project" value="TreeGrafter"/>
</dbReference>
<evidence type="ECO:0000256" key="4">
    <source>
        <dbReference type="ARBA" id="ARBA00022989"/>
    </source>
</evidence>
<evidence type="ECO:0000259" key="7">
    <source>
        <dbReference type="Pfam" id="PF20520"/>
    </source>
</evidence>
<comment type="similarity">
    <text evidence="2">Belongs to the vacuolar ATPase subunit S1 family.</text>
</comment>
<proteinExistence type="inferred from homology"/>
<keyword evidence="8" id="KW-1185">Reference proteome</keyword>